<dbReference type="Gene3D" id="1.20.810.10">
    <property type="entry name" value="Cytochrome Bc1 Complex, Chain C"/>
    <property type="match status" value="1"/>
</dbReference>
<feature type="transmembrane region" description="Helical" evidence="7">
    <location>
        <begin position="246"/>
        <end position="266"/>
    </location>
</feature>
<sequence length="308" mass="33739">MIAALVDLNPPGSYLHWGFILISLANFLVIVAMVVLFALAISLPFLRHHRRKAAAAAPAPLPAATGPGATHESGPPTPEEPVDPTLWTSRLRRLWLHFLPPSKLLPDSQPAYVANWIYVFGVLTLAGFLVACASGLVLALEGPIWWHTSSVGHFVNSLHLWSVECFMGFMAIHLWGKFWMAAWRGRRALTWMTGVAAFLVSVFEAFTGYLSQTNFDSQWIAFEAKDAMNAAGIGAFFNTMNFGQALMLHIVFVPLVLVAIIALHILMVRLRGVVPPIDAKPEHLDPALAPTEPVLTEPVAVPTEEALR</sequence>
<accession>A0ABV6C6A1</accession>
<evidence type="ECO:0000256" key="1">
    <source>
        <dbReference type="ARBA" id="ARBA00001971"/>
    </source>
</evidence>
<feature type="transmembrane region" description="Helical" evidence="7">
    <location>
        <begin position="116"/>
        <end position="138"/>
    </location>
</feature>
<feature type="compositionally biased region" description="Low complexity" evidence="6">
    <location>
        <begin position="59"/>
        <end position="70"/>
    </location>
</feature>
<keyword evidence="10" id="KW-1185">Reference proteome</keyword>
<evidence type="ECO:0000313" key="10">
    <source>
        <dbReference type="Proteomes" id="UP001589788"/>
    </source>
</evidence>
<dbReference type="EC" id="7.1.1.8" evidence="2"/>
<keyword evidence="7" id="KW-0812">Transmembrane</keyword>
<keyword evidence="7" id="KW-0472">Membrane</keyword>
<keyword evidence="7" id="KW-1133">Transmembrane helix</keyword>
<feature type="transmembrane region" description="Helical" evidence="7">
    <location>
        <begin position="158"/>
        <end position="176"/>
    </location>
</feature>
<dbReference type="InterPro" id="IPR005797">
    <property type="entry name" value="Cyt_b/b6_N"/>
</dbReference>
<feature type="transmembrane region" description="Helical" evidence="7">
    <location>
        <begin position="188"/>
        <end position="210"/>
    </location>
</feature>
<evidence type="ECO:0000256" key="4">
    <source>
        <dbReference type="ARBA" id="ARBA00029351"/>
    </source>
</evidence>
<reference evidence="9 10" key="1">
    <citation type="submission" date="2024-09" db="EMBL/GenBank/DDBJ databases">
        <authorList>
            <person name="Sun Q."/>
            <person name="Mori K."/>
        </authorList>
    </citation>
    <scope>NUCLEOTIDE SEQUENCE [LARGE SCALE GENOMIC DNA]</scope>
    <source>
        <strain evidence="9 10">JCM 15389</strain>
    </source>
</reference>
<evidence type="ECO:0000256" key="3">
    <source>
        <dbReference type="ARBA" id="ARBA00016116"/>
    </source>
</evidence>
<protein>
    <recommendedName>
        <fullName evidence="3">Cytochrome bc1 complex cytochrome b subunit</fullName>
        <ecNumber evidence="2">7.1.1.8</ecNumber>
    </recommendedName>
    <alternativeName>
        <fullName evidence="5">Cytochrome bc1 reductase complex subunit QcrB</fullName>
    </alternativeName>
</protein>
<dbReference type="RefSeq" id="WP_377789070.1">
    <property type="nucleotide sequence ID" value="NZ_JBHLYQ010000048.1"/>
</dbReference>
<dbReference type="InterPro" id="IPR027387">
    <property type="entry name" value="Cytb/b6-like_sf"/>
</dbReference>
<dbReference type="SUPFAM" id="SSF81342">
    <property type="entry name" value="Transmembrane di-heme cytochromes"/>
    <property type="match status" value="1"/>
</dbReference>
<comment type="cofactor">
    <cofactor evidence="1">
        <name>heme</name>
        <dbReference type="ChEBI" id="CHEBI:30413"/>
    </cofactor>
</comment>
<evidence type="ECO:0000259" key="8">
    <source>
        <dbReference type="PROSITE" id="PS51002"/>
    </source>
</evidence>
<comment type="caution">
    <text evidence="9">The sequence shown here is derived from an EMBL/GenBank/DDBJ whole genome shotgun (WGS) entry which is preliminary data.</text>
</comment>
<organism evidence="9 10">
    <name type="scientific">Aciditerrimonas ferrireducens</name>
    <dbReference type="NCBI Taxonomy" id="667306"/>
    <lineage>
        <taxon>Bacteria</taxon>
        <taxon>Bacillati</taxon>
        <taxon>Actinomycetota</taxon>
        <taxon>Acidimicrobiia</taxon>
        <taxon>Acidimicrobiales</taxon>
        <taxon>Acidimicrobiaceae</taxon>
        <taxon>Aciditerrimonas</taxon>
    </lineage>
</organism>
<dbReference type="EMBL" id="JBHLYQ010000048">
    <property type="protein sequence ID" value="MFC0081792.1"/>
    <property type="molecule type" value="Genomic_DNA"/>
</dbReference>
<dbReference type="Proteomes" id="UP001589788">
    <property type="component" value="Unassembled WGS sequence"/>
</dbReference>
<feature type="region of interest" description="Disordered" evidence="6">
    <location>
        <begin position="59"/>
        <end position="82"/>
    </location>
</feature>
<evidence type="ECO:0000256" key="2">
    <source>
        <dbReference type="ARBA" id="ARBA00012951"/>
    </source>
</evidence>
<name>A0ABV6C6A1_9ACTN</name>
<comment type="catalytic activity">
    <reaction evidence="4">
        <text>a quinol + 2 Fe(III)-[cytochrome c](out) = a quinone + 2 Fe(II)-[cytochrome c](out) + 2 H(+)(out)</text>
        <dbReference type="Rhea" id="RHEA:11484"/>
        <dbReference type="Rhea" id="RHEA-COMP:10350"/>
        <dbReference type="Rhea" id="RHEA-COMP:14399"/>
        <dbReference type="ChEBI" id="CHEBI:15378"/>
        <dbReference type="ChEBI" id="CHEBI:24646"/>
        <dbReference type="ChEBI" id="CHEBI:29033"/>
        <dbReference type="ChEBI" id="CHEBI:29034"/>
        <dbReference type="ChEBI" id="CHEBI:132124"/>
        <dbReference type="EC" id="7.1.1.8"/>
    </reaction>
</comment>
<feature type="transmembrane region" description="Helical" evidence="7">
    <location>
        <begin position="14"/>
        <end position="43"/>
    </location>
</feature>
<evidence type="ECO:0000256" key="5">
    <source>
        <dbReference type="ARBA" id="ARBA00029568"/>
    </source>
</evidence>
<gene>
    <name evidence="9" type="ORF">ACFFRE_06490</name>
</gene>
<feature type="domain" description="Cytochrome b/b6 N-terminal region profile" evidence="8">
    <location>
        <begin position="92"/>
        <end position="277"/>
    </location>
</feature>
<evidence type="ECO:0000313" key="9">
    <source>
        <dbReference type="EMBL" id="MFC0081792.1"/>
    </source>
</evidence>
<dbReference type="Pfam" id="PF13631">
    <property type="entry name" value="Cytochrom_B_N_2"/>
    <property type="match status" value="1"/>
</dbReference>
<dbReference type="InterPro" id="IPR016174">
    <property type="entry name" value="Di-haem_cyt_TM"/>
</dbReference>
<evidence type="ECO:0000256" key="6">
    <source>
        <dbReference type="SAM" id="MobiDB-lite"/>
    </source>
</evidence>
<evidence type="ECO:0000256" key="7">
    <source>
        <dbReference type="SAM" id="Phobius"/>
    </source>
</evidence>
<proteinExistence type="predicted"/>
<dbReference type="PROSITE" id="PS51002">
    <property type="entry name" value="CYTB_NTER"/>
    <property type="match status" value="1"/>
</dbReference>